<dbReference type="EMBL" id="BSTK01000010">
    <property type="protein sequence ID" value="GLY88329.1"/>
    <property type="molecule type" value="Genomic_DNA"/>
</dbReference>
<evidence type="ECO:0000313" key="1">
    <source>
        <dbReference type="EMBL" id="GLY88329.1"/>
    </source>
</evidence>
<sequence length="66" mass="6948">MTRSVDSPQPLPALDELTRLLLAAGTVKDVLRRVVIAARHVIPGTDLVSITIRDEDGTATTPVGTG</sequence>
<evidence type="ECO:0000313" key="2">
    <source>
        <dbReference type="Proteomes" id="UP001165074"/>
    </source>
</evidence>
<dbReference type="AlphaFoldDB" id="A0A9W6W2D2"/>
<protein>
    <submittedName>
        <fullName evidence="1">Uncharacterized protein</fullName>
    </submittedName>
</protein>
<reference evidence="1" key="1">
    <citation type="submission" date="2023-03" db="EMBL/GenBank/DDBJ databases">
        <title>Actinoallomurus iriomotensis NBRC 103684.</title>
        <authorList>
            <person name="Ichikawa N."/>
            <person name="Sato H."/>
            <person name="Tonouchi N."/>
        </authorList>
    </citation>
    <scope>NUCLEOTIDE SEQUENCE</scope>
    <source>
        <strain evidence="1">NBRC 103684</strain>
    </source>
</reference>
<gene>
    <name evidence="1" type="ORF">Airi02_062580</name>
</gene>
<proteinExistence type="predicted"/>
<comment type="caution">
    <text evidence="1">The sequence shown here is derived from an EMBL/GenBank/DDBJ whole genome shotgun (WGS) entry which is preliminary data.</text>
</comment>
<dbReference type="RefSeq" id="WP_285578093.1">
    <property type="nucleotide sequence ID" value="NZ_BSTK01000010.1"/>
</dbReference>
<name>A0A9W6W2D2_9ACTN</name>
<organism evidence="1 2">
    <name type="scientific">Actinoallomurus iriomotensis</name>
    <dbReference type="NCBI Taxonomy" id="478107"/>
    <lineage>
        <taxon>Bacteria</taxon>
        <taxon>Bacillati</taxon>
        <taxon>Actinomycetota</taxon>
        <taxon>Actinomycetes</taxon>
        <taxon>Streptosporangiales</taxon>
        <taxon>Thermomonosporaceae</taxon>
        <taxon>Actinoallomurus</taxon>
    </lineage>
</organism>
<dbReference type="Proteomes" id="UP001165074">
    <property type="component" value="Unassembled WGS sequence"/>
</dbReference>
<keyword evidence="2" id="KW-1185">Reference proteome</keyword>
<accession>A0A9W6W2D2</accession>